<keyword evidence="1" id="KW-0472">Membrane</keyword>
<accession>A0A1F7UT08</accession>
<organism evidence="2 3">
    <name type="scientific">Candidatus Uhrbacteria bacterium RIFCSPLOWO2_01_FULL_47_25</name>
    <dbReference type="NCBI Taxonomy" id="1802402"/>
    <lineage>
        <taxon>Bacteria</taxon>
        <taxon>Candidatus Uhriibacteriota</taxon>
    </lineage>
</organism>
<keyword evidence="1" id="KW-1133">Transmembrane helix</keyword>
<dbReference type="Proteomes" id="UP000176846">
    <property type="component" value="Unassembled WGS sequence"/>
</dbReference>
<feature type="transmembrane region" description="Helical" evidence="1">
    <location>
        <begin position="537"/>
        <end position="556"/>
    </location>
</feature>
<keyword evidence="1" id="KW-0812">Transmembrane</keyword>
<sequence length="866" mass="98137">MGINFKKAYTLHLRLVESVKNEFFIALLVFILIGNVFLLPSILNKKTILPTNVIIGLDSIYKGNELQEQVSGNSLLSDLTQYVYPSIVFTKERIDSGQLPMWNPYTMNGAPFIANGQSSVFDFTKIIGYFSRLDAQEIFESSLLFVIIFGGFFMYLFLRAFSVETFGALIGSVIFVLSGPMTAWLGYPLSSAFLWLPFILWNINNISTSRRVRWIVIGAIGVAAQFYSGQPQMSLLIFCIIAIFTLFLAYFQSPSVIKERAHYYFRLVSSVIIMIILGLSMAAPQVIPTVEYIVQSEALEQGRDPYLSLSTETVNVAEIPEKHNAKDRRSGLANFLVLLYPDFFGNPVSNSMVGVRSQIILNNNERAGFIGASATALAIVAVLFSKRKFSKYRTFWFLVAVFCLLIIVNFSFIGFIGYVFPFSKIKLERIRFVFVFSLAILAAIGADVMMEEVKKYLSNIKHHQPLSRPFYSNNIPIPPATILAYLSILVTLILPALWGYIVFTEVLMRDILWIFFVALLFICTVIIGIFHSKFNTFYIKAGLFMAVIAPLFYYAMILHPRSSRELVYPKTNALEFLQDHAGLYRFTSFKYKYYPTTAVIPNSSTIWHLQDIRGYDPLAPGRYQILQKHIRGIENNLVVADQRWYYAFFAGDAFRLMGVKYFVQSKNDLENIELRQRSDLSLVYSDDSVNIYENKSVLPRAFIAYNIQLVRSPEEALSTFTASQFNEDKTAILEDKQMPADLLNKVDASGDLISAANITEYQNEKVKIATDSQYDGLLVLTDSYYPGWRAYVDGKEQKIYPANIAFRGVFVPKGKHIVTFIYTPTFWTASVIFAILALTVVMVLLILDLLGSKSINKSLHSNAISQ</sequence>
<feature type="transmembrane region" description="Helical" evidence="1">
    <location>
        <begin position="142"/>
        <end position="161"/>
    </location>
</feature>
<feature type="transmembrane region" description="Helical" evidence="1">
    <location>
        <begin position="513"/>
        <end position="530"/>
    </location>
</feature>
<proteinExistence type="predicted"/>
<protein>
    <recommendedName>
        <fullName evidence="4">Membrane protein 6-pyruvoyl-tetrahydropterin synthase-related domain-containing protein</fullName>
    </recommendedName>
</protein>
<reference evidence="2 3" key="1">
    <citation type="journal article" date="2016" name="Nat. Commun.">
        <title>Thousands of microbial genomes shed light on interconnected biogeochemical processes in an aquifer system.</title>
        <authorList>
            <person name="Anantharaman K."/>
            <person name="Brown C.T."/>
            <person name="Hug L.A."/>
            <person name="Sharon I."/>
            <person name="Castelle C.J."/>
            <person name="Probst A.J."/>
            <person name="Thomas B.C."/>
            <person name="Singh A."/>
            <person name="Wilkins M.J."/>
            <person name="Karaoz U."/>
            <person name="Brodie E.L."/>
            <person name="Williams K.H."/>
            <person name="Hubbard S.S."/>
            <person name="Banfield J.F."/>
        </authorList>
    </citation>
    <scope>NUCLEOTIDE SEQUENCE [LARGE SCALE GENOMIC DNA]</scope>
</reference>
<feature type="transmembrane region" description="Helical" evidence="1">
    <location>
        <begin position="432"/>
        <end position="450"/>
    </location>
</feature>
<dbReference type="EMBL" id="MGEK01000030">
    <property type="protein sequence ID" value="OGL81396.1"/>
    <property type="molecule type" value="Genomic_DNA"/>
</dbReference>
<feature type="transmembrane region" description="Helical" evidence="1">
    <location>
        <begin position="181"/>
        <end position="200"/>
    </location>
</feature>
<feature type="transmembrane region" description="Helical" evidence="1">
    <location>
        <begin position="263"/>
        <end position="283"/>
    </location>
</feature>
<dbReference type="InterPro" id="IPR018580">
    <property type="entry name" value="Uncharacterised_YfhO"/>
</dbReference>
<feature type="transmembrane region" description="Helical" evidence="1">
    <location>
        <begin position="23"/>
        <end position="43"/>
    </location>
</feature>
<feature type="transmembrane region" description="Helical" evidence="1">
    <location>
        <begin position="482"/>
        <end position="501"/>
    </location>
</feature>
<dbReference type="AlphaFoldDB" id="A0A1F7UT08"/>
<dbReference type="Pfam" id="PF09586">
    <property type="entry name" value="YfhO"/>
    <property type="match status" value="1"/>
</dbReference>
<gene>
    <name evidence="2" type="ORF">A2936_00175</name>
</gene>
<evidence type="ECO:0008006" key="4">
    <source>
        <dbReference type="Google" id="ProtNLM"/>
    </source>
</evidence>
<dbReference type="PANTHER" id="PTHR38454:SF1">
    <property type="entry name" value="INTEGRAL MEMBRANE PROTEIN"/>
    <property type="match status" value="1"/>
</dbReference>
<feature type="transmembrane region" description="Helical" evidence="1">
    <location>
        <begin position="212"/>
        <end position="228"/>
    </location>
</feature>
<comment type="caution">
    <text evidence="2">The sequence shown here is derived from an EMBL/GenBank/DDBJ whole genome shotgun (WGS) entry which is preliminary data.</text>
</comment>
<name>A0A1F7UT08_9BACT</name>
<feature type="transmembrane region" description="Helical" evidence="1">
    <location>
        <begin position="367"/>
        <end position="384"/>
    </location>
</feature>
<feature type="transmembrane region" description="Helical" evidence="1">
    <location>
        <begin position="234"/>
        <end position="251"/>
    </location>
</feature>
<feature type="transmembrane region" description="Helical" evidence="1">
    <location>
        <begin position="396"/>
        <end position="420"/>
    </location>
</feature>
<evidence type="ECO:0000256" key="1">
    <source>
        <dbReference type="SAM" id="Phobius"/>
    </source>
</evidence>
<feature type="transmembrane region" description="Helical" evidence="1">
    <location>
        <begin position="826"/>
        <end position="850"/>
    </location>
</feature>
<evidence type="ECO:0000313" key="3">
    <source>
        <dbReference type="Proteomes" id="UP000176846"/>
    </source>
</evidence>
<evidence type="ECO:0000313" key="2">
    <source>
        <dbReference type="EMBL" id="OGL81396.1"/>
    </source>
</evidence>
<dbReference type="PANTHER" id="PTHR38454">
    <property type="entry name" value="INTEGRAL MEMBRANE PROTEIN-RELATED"/>
    <property type="match status" value="1"/>
</dbReference>